<evidence type="ECO:0000256" key="5">
    <source>
        <dbReference type="PROSITE-ProRule" id="PRU00169"/>
    </source>
</evidence>
<keyword evidence="3" id="KW-0902">Two-component regulatory system</keyword>
<dbReference type="STRING" id="1120920.SAMN03080599_01212"/>
<dbReference type="SMART" id="SM00448">
    <property type="entry name" value="REC"/>
    <property type="match status" value="1"/>
</dbReference>
<dbReference type="Proteomes" id="UP000199208">
    <property type="component" value="Unassembled WGS sequence"/>
</dbReference>
<keyword evidence="2 5" id="KW-0597">Phosphoprotein</keyword>
<dbReference type="Pfam" id="PF00072">
    <property type="entry name" value="Response_reg"/>
    <property type="match status" value="1"/>
</dbReference>
<evidence type="ECO:0000256" key="4">
    <source>
        <dbReference type="ARBA" id="ARBA00024867"/>
    </source>
</evidence>
<evidence type="ECO:0000313" key="7">
    <source>
        <dbReference type="EMBL" id="SCZ78330.1"/>
    </source>
</evidence>
<dbReference type="PANTHER" id="PTHR44591">
    <property type="entry name" value="STRESS RESPONSE REGULATOR PROTEIN 1"/>
    <property type="match status" value="1"/>
</dbReference>
<evidence type="ECO:0000256" key="3">
    <source>
        <dbReference type="ARBA" id="ARBA00023012"/>
    </source>
</evidence>
<dbReference type="SUPFAM" id="SSF52172">
    <property type="entry name" value="CheY-like"/>
    <property type="match status" value="1"/>
</dbReference>
<dbReference type="EMBL" id="FMWL01000004">
    <property type="protein sequence ID" value="SCZ78330.1"/>
    <property type="molecule type" value="Genomic_DNA"/>
</dbReference>
<dbReference type="InterPro" id="IPR011006">
    <property type="entry name" value="CheY-like_superfamily"/>
</dbReference>
<evidence type="ECO:0000259" key="6">
    <source>
        <dbReference type="PROSITE" id="PS50110"/>
    </source>
</evidence>
<dbReference type="InterPro" id="IPR013972">
    <property type="entry name" value="YcbB"/>
</dbReference>
<dbReference type="OrthoDB" id="1684633at2"/>
<reference evidence="7 8" key="1">
    <citation type="submission" date="2016-10" db="EMBL/GenBank/DDBJ databases">
        <authorList>
            <person name="de Groot N.N."/>
        </authorList>
    </citation>
    <scope>NUCLEOTIDE SEQUENCE [LARGE SCALE GENOMIC DNA]</scope>
    <source>
        <strain evidence="7 8">DSM 2784</strain>
    </source>
</reference>
<evidence type="ECO:0000256" key="1">
    <source>
        <dbReference type="ARBA" id="ARBA00018672"/>
    </source>
</evidence>
<dbReference type="Pfam" id="PF08664">
    <property type="entry name" value="YcbB"/>
    <property type="match status" value="1"/>
</dbReference>
<dbReference type="InterPro" id="IPR001789">
    <property type="entry name" value="Sig_transdc_resp-reg_receiver"/>
</dbReference>
<dbReference type="InterPro" id="IPR050595">
    <property type="entry name" value="Bact_response_regulator"/>
</dbReference>
<keyword evidence="8" id="KW-1185">Reference proteome</keyword>
<proteinExistence type="predicted"/>
<gene>
    <name evidence="7" type="ORF">SAMN03080599_01212</name>
</gene>
<accession>A0A1G5RX53</accession>
<dbReference type="PANTHER" id="PTHR44591:SF14">
    <property type="entry name" value="PROTEIN PILG"/>
    <property type="match status" value="1"/>
</dbReference>
<organism evidence="7 8">
    <name type="scientific">Acidaminobacter hydrogenoformans DSM 2784</name>
    <dbReference type="NCBI Taxonomy" id="1120920"/>
    <lineage>
        <taxon>Bacteria</taxon>
        <taxon>Bacillati</taxon>
        <taxon>Bacillota</taxon>
        <taxon>Clostridia</taxon>
        <taxon>Peptostreptococcales</taxon>
        <taxon>Acidaminobacteraceae</taxon>
        <taxon>Acidaminobacter</taxon>
    </lineage>
</organism>
<evidence type="ECO:0000313" key="8">
    <source>
        <dbReference type="Proteomes" id="UP000199208"/>
    </source>
</evidence>
<name>A0A1G5RX53_9FIRM</name>
<dbReference type="PROSITE" id="PS50110">
    <property type="entry name" value="RESPONSE_REGULATORY"/>
    <property type="match status" value="1"/>
</dbReference>
<feature type="modified residue" description="4-aspartylphosphate" evidence="5">
    <location>
        <position position="53"/>
    </location>
</feature>
<dbReference type="RefSeq" id="WP_092589999.1">
    <property type="nucleotide sequence ID" value="NZ_FMWL01000004.1"/>
</dbReference>
<comment type="function">
    <text evidence="4">May play the central regulatory role in sporulation. It may be an element of the effector pathway responsible for the activation of sporulation genes in response to nutritional stress. Spo0A may act in concert with spo0H (a sigma factor) to control the expression of some genes that are critical to the sporulation process.</text>
</comment>
<feature type="domain" description="Response regulatory" evidence="6">
    <location>
        <begin position="2"/>
        <end position="118"/>
    </location>
</feature>
<dbReference type="AlphaFoldDB" id="A0A1G5RX53"/>
<evidence type="ECO:0000256" key="2">
    <source>
        <dbReference type="ARBA" id="ARBA00022553"/>
    </source>
</evidence>
<sequence length="284" mass="32186">MTFYLVDDDSSVLRVLENIIEEYDLGEVVGKATDSEKALGQILSLKPAIVVVDMLMPAIDGCALVKTLKDDLPDTRFVMLSQVSSKNIISKAYDCGVEFFISKPVNQIEIRNVLGNIKEKLEMERTFKLIEGMFNKGVKVPSANLDNGDELQEQIRKIRMVFSKLGILGEKGGEDLLQICAYMLKNNLKTFDFRVRDICDELCDNPKAMEQRLRRAINRGLINLANLGIEDYMNENFIRFSGTLYDFESVKAEMDYIRGKRDSGGKISVRKFIDNLILMILETA</sequence>
<dbReference type="Gene3D" id="3.40.50.2300">
    <property type="match status" value="1"/>
</dbReference>
<dbReference type="GO" id="GO:0000160">
    <property type="term" value="P:phosphorelay signal transduction system"/>
    <property type="evidence" value="ECO:0007669"/>
    <property type="project" value="UniProtKB-KW"/>
</dbReference>
<protein>
    <recommendedName>
        <fullName evidence="1">Stage 0 sporulation protein A homolog</fullName>
    </recommendedName>
</protein>